<accession>A0A7G7G6J5</accession>
<name>A0A7G7G6J5_9BACT</name>
<sequence>MKYFFKIFLILNLIWGSSCQNEPVEPDLKATAAPAYFNLSAFISEQAELLQASQVKVKKTITALPDSPETKVLQNINWEQELETFTQADINKPALRAAYDVTTSPTTNGQTKTIYRQRAGYRDTPVEYLEVITSADKQVVAVTGRHRENNYLVKSGKNFSLRCAPVNGKNRIVAYRISGTQKTIFFDPLQYTVQGDIQ</sequence>
<organism evidence="1 2">
    <name type="scientific">Adhaeribacter swui</name>
    <dbReference type="NCBI Taxonomy" id="2086471"/>
    <lineage>
        <taxon>Bacteria</taxon>
        <taxon>Pseudomonadati</taxon>
        <taxon>Bacteroidota</taxon>
        <taxon>Cytophagia</taxon>
        <taxon>Cytophagales</taxon>
        <taxon>Hymenobacteraceae</taxon>
        <taxon>Adhaeribacter</taxon>
    </lineage>
</organism>
<evidence type="ECO:0000313" key="2">
    <source>
        <dbReference type="Proteomes" id="UP000515237"/>
    </source>
</evidence>
<dbReference type="EMBL" id="CP055156">
    <property type="protein sequence ID" value="QNF32779.1"/>
    <property type="molecule type" value="Genomic_DNA"/>
</dbReference>
<dbReference type="PROSITE" id="PS51257">
    <property type="entry name" value="PROKAR_LIPOPROTEIN"/>
    <property type="match status" value="1"/>
</dbReference>
<dbReference type="Proteomes" id="UP000515237">
    <property type="component" value="Chromosome"/>
</dbReference>
<reference evidence="1 2" key="1">
    <citation type="journal article" date="2018" name="Int. J. Syst. Evol. Microbiol.">
        <title>Adhaeribacter swui sp. nov., isolated from wet mud.</title>
        <authorList>
            <person name="Kim D.U."/>
            <person name="Kim K.W."/>
            <person name="Kang M.S."/>
            <person name="Kim J.Y."/>
            <person name="Jang J.H."/>
            <person name="Kim M.K."/>
        </authorList>
    </citation>
    <scope>NUCLEOTIDE SEQUENCE [LARGE SCALE GENOMIC DNA]</scope>
    <source>
        <strain evidence="1 2">KCTC 52873</strain>
    </source>
</reference>
<gene>
    <name evidence="1" type="ORF">HUW51_08555</name>
</gene>
<keyword evidence="2" id="KW-1185">Reference proteome</keyword>
<protein>
    <submittedName>
        <fullName evidence="1">Uncharacterized protein</fullName>
    </submittedName>
</protein>
<dbReference type="AlphaFoldDB" id="A0A7G7G6J5"/>
<dbReference type="RefSeq" id="WP_185273557.1">
    <property type="nucleotide sequence ID" value="NZ_CP055156.1"/>
</dbReference>
<proteinExistence type="predicted"/>
<evidence type="ECO:0000313" key="1">
    <source>
        <dbReference type="EMBL" id="QNF32779.1"/>
    </source>
</evidence>
<dbReference type="KEGG" id="aswu:HUW51_08555"/>